<accession>A0AAX3I0Q2</accession>
<gene>
    <name evidence="2" type="ORF">NCTC10696_00339</name>
</gene>
<keyword evidence="1" id="KW-0732">Signal</keyword>
<reference evidence="2 3" key="1">
    <citation type="submission" date="2019-05" db="EMBL/GenBank/DDBJ databases">
        <authorList>
            <consortium name="Pathogen Informatics"/>
        </authorList>
    </citation>
    <scope>NUCLEOTIDE SEQUENCE [LARGE SCALE GENOMIC DNA]</scope>
    <source>
        <strain evidence="2 3">NCTC10696</strain>
    </source>
</reference>
<dbReference type="EMBL" id="LR590482">
    <property type="protein sequence ID" value="VTQ88227.1"/>
    <property type="molecule type" value="Genomic_DNA"/>
</dbReference>
<sequence>MAKFKFSVIFLALFASSSFVQADDESCNAMAFLAKQIMAGRQAGVPMTKAIELSKNENQTIEKISRLFVIAAYEEPAYSTKAMQEKAINEFENKMYLPCIKEG</sequence>
<proteinExistence type="predicted"/>
<organism evidence="2 3">
    <name type="scientific">Pseudomonas synxantha</name>
    <dbReference type="NCBI Taxonomy" id="47883"/>
    <lineage>
        <taxon>Bacteria</taxon>
        <taxon>Pseudomonadati</taxon>
        <taxon>Pseudomonadota</taxon>
        <taxon>Gammaproteobacteria</taxon>
        <taxon>Pseudomonadales</taxon>
        <taxon>Pseudomonadaceae</taxon>
        <taxon>Pseudomonas</taxon>
    </lineage>
</organism>
<evidence type="ECO:0000313" key="2">
    <source>
        <dbReference type="EMBL" id="VTQ88227.1"/>
    </source>
</evidence>
<dbReference type="Proteomes" id="UP000306562">
    <property type="component" value="Chromosome"/>
</dbReference>
<feature type="chain" id="PRO_5043455398" evidence="1">
    <location>
        <begin position="23"/>
        <end position="103"/>
    </location>
</feature>
<protein>
    <submittedName>
        <fullName evidence="2">Uncharacterized protein</fullName>
    </submittedName>
</protein>
<feature type="signal peptide" evidence="1">
    <location>
        <begin position="1"/>
        <end position="22"/>
    </location>
</feature>
<name>A0AAX3I0Q2_9PSED</name>
<evidence type="ECO:0000256" key="1">
    <source>
        <dbReference type="SAM" id="SignalP"/>
    </source>
</evidence>
<evidence type="ECO:0000313" key="3">
    <source>
        <dbReference type="Proteomes" id="UP000306562"/>
    </source>
</evidence>
<dbReference type="AlphaFoldDB" id="A0AAX3I0Q2"/>
<dbReference type="RefSeq" id="WP_057024695.1">
    <property type="nucleotide sequence ID" value="NZ_CBCSGQ010000022.1"/>
</dbReference>